<keyword evidence="2 6" id="KW-0812">Transmembrane</keyword>
<feature type="region of interest" description="Disordered" evidence="5">
    <location>
        <begin position="335"/>
        <end position="372"/>
    </location>
</feature>
<reference evidence="8 9" key="1">
    <citation type="submission" date="2021-06" db="EMBL/GenBank/DDBJ databases">
        <title>Candida outbreak in Lebanon.</title>
        <authorList>
            <person name="Finianos M."/>
        </authorList>
    </citation>
    <scope>NUCLEOTIDE SEQUENCE [LARGE SCALE GENOMIC DNA]</scope>
    <source>
        <strain evidence="8">CA3LBN</strain>
    </source>
</reference>
<dbReference type="Pfam" id="PF10277">
    <property type="entry name" value="Frag1"/>
    <property type="match status" value="1"/>
</dbReference>
<keyword evidence="4 6" id="KW-0472">Membrane</keyword>
<dbReference type="Proteomes" id="UP000825434">
    <property type="component" value="Chromosome 5"/>
</dbReference>
<organism evidence="8 9">
    <name type="scientific">Candidozyma haemuli</name>
    <dbReference type="NCBI Taxonomy" id="45357"/>
    <lineage>
        <taxon>Eukaryota</taxon>
        <taxon>Fungi</taxon>
        <taxon>Dikarya</taxon>
        <taxon>Ascomycota</taxon>
        <taxon>Saccharomycotina</taxon>
        <taxon>Pichiomycetes</taxon>
        <taxon>Metschnikowiaceae</taxon>
        <taxon>Candidozyma</taxon>
    </lineage>
</organism>
<feature type="transmembrane region" description="Helical" evidence="6">
    <location>
        <begin position="73"/>
        <end position="91"/>
    </location>
</feature>
<feature type="domain" description="CWH43-like N-terminal" evidence="7">
    <location>
        <begin position="20"/>
        <end position="249"/>
    </location>
</feature>
<proteinExistence type="predicted"/>
<dbReference type="PANTHER" id="PTHR21324">
    <property type="entry name" value="FASTING-INDUCIBLE INTEGRAL MEMBRANE PROTEIN TM6P1-RELATED"/>
    <property type="match status" value="1"/>
</dbReference>
<feature type="transmembrane region" description="Helical" evidence="6">
    <location>
        <begin position="145"/>
        <end position="170"/>
    </location>
</feature>
<evidence type="ECO:0000259" key="7">
    <source>
        <dbReference type="Pfam" id="PF10277"/>
    </source>
</evidence>
<dbReference type="SUPFAM" id="SSF103473">
    <property type="entry name" value="MFS general substrate transporter"/>
    <property type="match status" value="1"/>
</dbReference>
<gene>
    <name evidence="8" type="ORF">CA3LBN_004163</name>
</gene>
<evidence type="ECO:0000256" key="1">
    <source>
        <dbReference type="ARBA" id="ARBA00004127"/>
    </source>
</evidence>
<feature type="transmembrane region" description="Helical" evidence="6">
    <location>
        <begin position="191"/>
        <end position="216"/>
    </location>
</feature>
<comment type="subcellular location">
    <subcellularLocation>
        <location evidence="1">Endomembrane system</location>
        <topology evidence="1">Multi-pass membrane protein</topology>
    </subcellularLocation>
</comment>
<feature type="transmembrane region" description="Helical" evidence="6">
    <location>
        <begin position="21"/>
        <end position="44"/>
    </location>
</feature>
<dbReference type="InterPro" id="IPR019402">
    <property type="entry name" value="CWH43_N"/>
</dbReference>
<evidence type="ECO:0000256" key="5">
    <source>
        <dbReference type="SAM" id="MobiDB-lite"/>
    </source>
</evidence>
<sequence>MSSSSSSPTPKWLRFKKFHYYLIPLVALVVWWGMLIALMSAWSIQGHPMYSFMDGYHKPVYISDIGATNLQPLFISCTGFQLIFFVGTLLMEFVLRKMRKLQPYVSNKQHWFAIVSIVCAMIGQLGILMVSIFNTNAFHPVHITMVAVFIFFIFWACFFNFLNSFIFGNFPSRLHPNHEKVIFGKHRWANLYMVSFFFKLIWLIAAVVFAAFFGFYMKNGEDSKSACFEWTISFWYGLLLIFWAIDLFPSAVKHYRVHHPEEYDTEFVDSHKQETAQVGGHNSFQPIPKRHSFSSGIDDTTLNSPPRAAHLHEPNSVNVNPYDGAITVPVQEPDQEFQDPYKSQVPPQQTYTGDARVHEFSPQQIRQMREDV</sequence>
<evidence type="ECO:0000313" key="8">
    <source>
        <dbReference type="EMBL" id="QWU89815.1"/>
    </source>
</evidence>
<evidence type="ECO:0000256" key="2">
    <source>
        <dbReference type="ARBA" id="ARBA00022692"/>
    </source>
</evidence>
<dbReference type="EMBL" id="CP076665">
    <property type="protein sequence ID" value="QWU89815.1"/>
    <property type="molecule type" value="Genomic_DNA"/>
</dbReference>
<accession>A0ABX8IAU5</accession>
<dbReference type="InterPro" id="IPR050911">
    <property type="entry name" value="DRAM/TMEM150_Autophagy_Mod"/>
</dbReference>
<name>A0ABX8IAU5_9ASCO</name>
<keyword evidence="3 6" id="KW-1133">Transmembrane helix</keyword>
<keyword evidence="9" id="KW-1185">Reference proteome</keyword>
<dbReference type="InterPro" id="IPR036259">
    <property type="entry name" value="MFS_trans_sf"/>
</dbReference>
<feature type="transmembrane region" description="Helical" evidence="6">
    <location>
        <begin position="228"/>
        <end position="248"/>
    </location>
</feature>
<evidence type="ECO:0000313" key="9">
    <source>
        <dbReference type="Proteomes" id="UP000825434"/>
    </source>
</evidence>
<evidence type="ECO:0000256" key="6">
    <source>
        <dbReference type="SAM" id="Phobius"/>
    </source>
</evidence>
<feature type="transmembrane region" description="Helical" evidence="6">
    <location>
        <begin position="111"/>
        <end position="133"/>
    </location>
</feature>
<protein>
    <recommendedName>
        <fullName evidence="7">CWH43-like N-terminal domain-containing protein</fullName>
    </recommendedName>
</protein>
<evidence type="ECO:0000256" key="4">
    <source>
        <dbReference type="ARBA" id="ARBA00023136"/>
    </source>
</evidence>
<evidence type="ECO:0000256" key="3">
    <source>
        <dbReference type="ARBA" id="ARBA00022989"/>
    </source>
</evidence>
<dbReference type="PANTHER" id="PTHR21324:SF2">
    <property type="entry name" value="EG:22E5.9 PROTEIN"/>
    <property type="match status" value="1"/>
</dbReference>